<feature type="domain" description="Phasin" evidence="2">
    <location>
        <begin position="59"/>
        <end position="151"/>
    </location>
</feature>
<dbReference type="AlphaFoldDB" id="A0A147GP86"/>
<dbReference type="InterPro" id="IPR010127">
    <property type="entry name" value="Phasin_subfam-1"/>
</dbReference>
<dbReference type="Pfam" id="PF09361">
    <property type="entry name" value="Phasin_2"/>
    <property type="match status" value="1"/>
</dbReference>
<proteinExistence type="predicted"/>
<evidence type="ECO:0000313" key="3">
    <source>
        <dbReference type="EMBL" id="KTT15708.1"/>
    </source>
</evidence>
<dbReference type="NCBIfam" id="TIGR01841">
    <property type="entry name" value="phasin"/>
    <property type="match status" value="1"/>
</dbReference>
<protein>
    <recommendedName>
        <fullName evidence="2">Phasin domain-containing protein</fullName>
    </recommendedName>
</protein>
<dbReference type="InterPro" id="IPR018968">
    <property type="entry name" value="Phasin"/>
</dbReference>
<keyword evidence="4" id="KW-1185">Reference proteome</keyword>
<dbReference type="EMBL" id="LDSL01000136">
    <property type="protein sequence ID" value="KTT15708.1"/>
    <property type="molecule type" value="Genomic_DNA"/>
</dbReference>
<gene>
    <name evidence="3" type="ORF">NS331_19900</name>
</gene>
<dbReference type="OrthoDB" id="8898166at2"/>
<dbReference type="Proteomes" id="UP000072741">
    <property type="component" value="Unassembled WGS sequence"/>
</dbReference>
<reference evidence="3 4" key="1">
    <citation type="journal article" date="2016" name="Front. Microbiol.">
        <title>Genomic Resource of Rice Seed Associated Bacteria.</title>
        <authorList>
            <person name="Midha S."/>
            <person name="Bansal K."/>
            <person name="Sharma S."/>
            <person name="Kumar N."/>
            <person name="Patil P.P."/>
            <person name="Chaudhry V."/>
            <person name="Patil P.B."/>
        </authorList>
    </citation>
    <scope>NUCLEOTIDE SEQUENCE [LARGE SCALE GENOMIC DNA]</scope>
    <source>
        <strain evidence="3 4">NS331</strain>
    </source>
</reference>
<organism evidence="3 4">
    <name type="scientific">Pseudacidovorax intermedius</name>
    <dbReference type="NCBI Taxonomy" id="433924"/>
    <lineage>
        <taxon>Bacteria</taxon>
        <taxon>Pseudomonadati</taxon>
        <taxon>Pseudomonadota</taxon>
        <taxon>Betaproteobacteria</taxon>
        <taxon>Burkholderiales</taxon>
        <taxon>Comamonadaceae</taxon>
        <taxon>Pseudacidovorax</taxon>
    </lineage>
</organism>
<evidence type="ECO:0000256" key="1">
    <source>
        <dbReference type="SAM" id="MobiDB-lite"/>
    </source>
</evidence>
<dbReference type="RefSeq" id="WP_058643686.1">
    <property type="nucleotide sequence ID" value="NZ_LDSL01000136.1"/>
</dbReference>
<name>A0A147GP86_9BURK</name>
<feature type="region of interest" description="Disordered" evidence="1">
    <location>
        <begin position="1"/>
        <end position="23"/>
    </location>
</feature>
<comment type="caution">
    <text evidence="3">The sequence shown here is derived from an EMBL/GenBank/DDBJ whole genome shotgun (WGS) entry which is preliminary data.</text>
</comment>
<feature type="compositionally biased region" description="Low complexity" evidence="1">
    <location>
        <begin position="1"/>
        <end position="12"/>
    </location>
</feature>
<evidence type="ECO:0000259" key="2">
    <source>
        <dbReference type="Pfam" id="PF09361"/>
    </source>
</evidence>
<sequence>MATRKTSSSTDAGGTGSLPDPMAALAGMQEAAAKSLQEMAQRMQGMDVTGTAALLLENSRKDMEAMVKASSLAREGLQSVVQRQTEMLKQSIEQWRDTLQSMPGQDMKGQLGKIDSMGRASFQQALEDIRELADLTARSQTEAFEIVRQRVNENVEQARQLLAQGMDAHKKR</sequence>
<accession>A0A147GP86</accession>
<evidence type="ECO:0000313" key="4">
    <source>
        <dbReference type="Proteomes" id="UP000072741"/>
    </source>
</evidence>